<evidence type="ECO:0000256" key="2">
    <source>
        <dbReference type="ARBA" id="ARBA00022679"/>
    </source>
</evidence>
<dbReference type="RefSeq" id="WP_206255620.1">
    <property type="nucleotide sequence ID" value="NZ_CP071060.1"/>
</dbReference>
<dbReference type="CDD" id="cd01164">
    <property type="entry name" value="FruK_PfkB_like"/>
    <property type="match status" value="1"/>
</dbReference>
<dbReference type="PANTHER" id="PTHR46566">
    <property type="entry name" value="1-PHOSPHOFRUCTOKINASE-RELATED"/>
    <property type="match status" value="1"/>
</dbReference>
<evidence type="ECO:0000256" key="8">
    <source>
        <dbReference type="RuleBase" id="RU369061"/>
    </source>
</evidence>
<dbReference type="PANTHER" id="PTHR46566:SF5">
    <property type="entry name" value="1-PHOSPHOFRUCTOKINASE"/>
    <property type="match status" value="1"/>
</dbReference>
<sequence>MNSIATSRSPVVLTLTLNPALDHTIAVSELKLGEVNRALSMQADVGGKGINVASCLADYGVPTAVSGLLGRDNAAQFEALFAAKQIDNRFHYLDGLTRINTKLVDRATGETTDVNMPGPSLSADAIAQATAHFEACLDALLPQAGWVVLAGSLPPGWPAEIYARLIEAVRQRGGRSLLDASGAALAAAIAAGPDIAKPNRDELAELVGHALPDVDAVVAAGRKLLHDTPALRTLVVSMGGDGALFLNREEALLAHPAEIEPVSTVGAGDAMVAGIVAATLERASLKAAAQLATAFSAAKLARLGPHLPAPDEVRALAERIRTTVVA</sequence>
<evidence type="ECO:0000259" key="9">
    <source>
        <dbReference type="Pfam" id="PF00294"/>
    </source>
</evidence>
<evidence type="ECO:0000256" key="3">
    <source>
        <dbReference type="ARBA" id="ARBA00022741"/>
    </source>
</evidence>
<feature type="domain" description="Carbohydrate kinase PfkB" evidence="9">
    <location>
        <begin position="17"/>
        <end position="310"/>
    </location>
</feature>
<evidence type="ECO:0000313" key="11">
    <source>
        <dbReference type="Proteomes" id="UP000663570"/>
    </source>
</evidence>
<keyword evidence="4 8" id="KW-0418">Kinase</keyword>
<evidence type="ECO:0000313" key="10">
    <source>
        <dbReference type="EMBL" id="QSI78288.1"/>
    </source>
</evidence>
<evidence type="ECO:0000256" key="1">
    <source>
        <dbReference type="ARBA" id="ARBA00010688"/>
    </source>
</evidence>
<name>A0ABX7MAX1_9RHOO</name>
<gene>
    <name evidence="10" type="primary">pfkB</name>
    <name evidence="10" type="ORF">JY500_06565</name>
</gene>
<comment type="catalytic activity">
    <reaction evidence="6 8">
        <text>beta-D-fructose 1-phosphate + ATP = beta-D-fructose 1,6-bisphosphate + ADP + H(+)</text>
        <dbReference type="Rhea" id="RHEA:14213"/>
        <dbReference type="ChEBI" id="CHEBI:15378"/>
        <dbReference type="ChEBI" id="CHEBI:30616"/>
        <dbReference type="ChEBI" id="CHEBI:32966"/>
        <dbReference type="ChEBI" id="CHEBI:138881"/>
        <dbReference type="ChEBI" id="CHEBI:456216"/>
        <dbReference type="EC" id="2.7.1.56"/>
    </reaction>
</comment>
<organism evidence="10 11">
    <name type="scientific">Niveibacterium microcysteis</name>
    <dbReference type="NCBI Taxonomy" id="2811415"/>
    <lineage>
        <taxon>Bacteria</taxon>
        <taxon>Pseudomonadati</taxon>
        <taxon>Pseudomonadota</taxon>
        <taxon>Betaproteobacteria</taxon>
        <taxon>Rhodocyclales</taxon>
        <taxon>Rhodocyclaceae</taxon>
        <taxon>Niveibacterium</taxon>
    </lineage>
</organism>
<dbReference type="Proteomes" id="UP000663570">
    <property type="component" value="Chromosome"/>
</dbReference>
<evidence type="ECO:0000256" key="6">
    <source>
        <dbReference type="ARBA" id="ARBA00047745"/>
    </source>
</evidence>
<keyword evidence="11" id="KW-1185">Reference proteome</keyword>
<keyword evidence="3 8" id="KW-0547">Nucleotide-binding</keyword>
<evidence type="ECO:0000256" key="7">
    <source>
        <dbReference type="PIRNR" id="PIRNR000535"/>
    </source>
</evidence>
<dbReference type="PROSITE" id="PS00583">
    <property type="entry name" value="PFKB_KINASES_1"/>
    <property type="match status" value="1"/>
</dbReference>
<dbReference type="Pfam" id="PF00294">
    <property type="entry name" value="PfkB"/>
    <property type="match status" value="1"/>
</dbReference>
<dbReference type="PIRSF" id="PIRSF000535">
    <property type="entry name" value="1PFK/6PFK/LacC"/>
    <property type="match status" value="1"/>
</dbReference>
<dbReference type="EMBL" id="CP071060">
    <property type="protein sequence ID" value="QSI78288.1"/>
    <property type="molecule type" value="Genomic_DNA"/>
</dbReference>
<reference evidence="10 11" key="1">
    <citation type="submission" date="2021-02" db="EMBL/GenBank/DDBJ databases">
        <title>Niveibacterium changnyeongensis HC41.</title>
        <authorList>
            <person name="Kang M."/>
        </authorList>
    </citation>
    <scope>NUCLEOTIDE SEQUENCE [LARGE SCALE GENOMIC DNA]</scope>
    <source>
        <strain evidence="10 11">HC41</strain>
    </source>
</reference>
<dbReference type="GO" id="GO:0008662">
    <property type="term" value="F:1-phosphofructokinase activity"/>
    <property type="evidence" value="ECO:0007669"/>
    <property type="project" value="UniProtKB-EC"/>
</dbReference>
<evidence type="ECO:0000256" key="4">
    <source>
        <dbReference type="ARBA" id="ARBA00022777"/>
    </source>
</evidence>
<dbReference type="InterPro" id="IPR002173">
    <property type="entry name" value="Carboh/pur_kinase_PfkB_CS"/>
</dbReference>
<dbReference type="Gene3D" id="3.40.1190.20">
    <property type="match status" value="1"/>
</dbReference>
<comment type="similarity">
    <text evidence="1 7 8">Belongs to the carbohydrate kinase PfkB family.</text>
</comment>
<dbReference type="SUPFAM" id="SSF53613">
    <property type="entry name" value="Ribokinase-like"/>
    <property type="match status" value="1"/>
</dbReference>
<dbReference type="InterPro" id="IPR017583">
    <property type="entry name" value="Tagatose/fructose_Pkinase"/>
</dbReference>
<keyword evidence="5 8" id="KW-0067">ATP-binding</keyword>
<dbReference type="NCBIfam" id="TIGR03168">
    <property type="entry name" value="1-PFK"/>
    <property type="match status" value="1"/>
</dbReference>
<comment type="function">
    <text evidence="8">Catalyzes the ATP-dependent phosphorylation of fructose-l-phosphate to fructose-l,6-bisphosphate.</text>
</comment>
<protein>
    <recommendedName>
        <fullName evidence="7">Phosphofructokinase</fullName>
    </recommendedName>
</protein>
<keyword evidence="2 7" id="KW-0808">Transferase</keyword>
<proteinExistence type="inferred from homology"/>
<dbReference type="PROSITE" id="PS00584">
    <property type="entry name" value="PFKB_KINASES_2"/>
    <property type="match status" value="1"/>
</dbReference>
<accession>A0ABX7MAX1</accession>
<dbReference type="InterPro" id="IPR011611">
    <property type="entry name" value="PfkB_dom"/>
</dbReference>
<dbReference type="NCBIfam" id="TIGR03828">
    <property type="entry name" value="pfkB"/>
    <property type="match status" value="1"/>
</dbReference>
<dbReference type="InterPro" id="IPR029056">
    <property type="entry name" value="Ribokinase-like"/>
</dbReference>
<dbReference type="InterPro" id="IPR022463">
    <property type="entry name" value="1-PFruKinase"/>
</dbReference>
<evidence type="ECO:0000256" key="5">
    <source>
        <dbReference type="ARBA" id="ARBA00022840"/>
    </source>
</evidence>